<evidence type="ECO:0000256" key="1">
    <source>
        <dbReference type="ARBA" id="ARBA00006581"/>
    </source>
</evidence>
<dbReference type="SUPFAM" id="SSF51283">
    <property type="entry name" value="dUTPase-like"/>
    <property type="match status" value="1"/>
</dbReference>
<dbReference type="eggNOG" id="COG0756">
    <property type="taxonomic scope" value="Bacteria"/>
</dbReference>
<protein>
    <recommendedName>
        <fullName evidence="2">dUTP diphosphatase</fullName>
        <ecNumber evidence="2">3.6.1.23</ecNumber>
    </recommendedName>
</protein>
<accession>A0A087CSW4</accession>
<dbReference type="NCBIfam" id="TIGR00576">
    <property type="entry name" value="dut"/>
    <property type="match status" value="1"/>
</dbReference>
<evidence type="ECO:0000256" key="2">
    <source>
        <dbReference type="ARBA" id="ARBA00012379"/>
    </source>
</evidence>
<evidence type="ECO:0000259" key="6">
    <source>
        <dbReference type="Pfam" id="PF00692"/>
    </source>
</evidence>
<dbReference type="InterPro" id="IPR033704">
    <property type="entry name" value="dUTPase_trimeric"/>
</dbReference>
<dbReference type="InterPro" id="IPR008181">
    <property type="entry name" value="dUTPase"/>
</dbReference>
<dbReference type="GO" id="GO:0004170">
    <property type="term" value="F:dUTP diphosphatase activity"/>
    <property type="evidence" value="ECO:0007669"/>
    <property type="project" value="UniProtKB-EC"/>
</dbReference>
<dbReference type="PANTHER" id="PTHR11241">
    <property type="entry name" value="DEOXYURIDINE 5'-TRIPHOSPHATE NUCLEOTIDOHYDROLASE"/>
    <property type="match status" value="1"/>
</dbReference>
<evidence type="ECO:0000313" key="8">
    <source>
        <dbReference type="Proteomes" id="UP000028984"/>
    </source>
</evidence>
<dbReference type="STRING" id="1437610.BREU_1543"/>
<dbReference type="AlphaFoldDB" id="A0A087CSW4"/>
<dbReference type="InterPro" id="IPR029054">
    <property type="entry name" value="dUTPase-like"/>
</dbReference>
<comment type="catalytic activity">
    <reaction evidence="5">
        <text>dUTP + H2O = dUMP + diphosphate + H(+)</text>
        <dbReference type="Rhea" id="RHEA:10248"/>
        <dbReference type="ChEBI" id="CHEBI:15377"/>
        <dbReference type="ChEBI" id="CHEBI:15378"/>
        <dbReference type="ChEBI" id="CHEBI:33019"/>
        <dbReference type="ChEBI" id="CHEBI:61555"/>
        <dbReference type="ChEBI" id="CHEBI:246422"/>
        <dbReference type="EC" id="3.6.1.23"/>
    </reaction>
</comment>
<dbReference type="EMBL" id="JGZK01000005">
    <property type="protein sequence ID" value="KFI86364.1"/>
    <property type="molecule type" value="Genomic_DNA"/>
</dbReference>
<reference evidence="7 8" key="1">
    <citation type="submission" date="2014-03" db="EMBL/GenBank/DDBJ databases">
        <title>Genomics of Bifidobacteria.</title>
        <authorList>
            <person name="Ventura M."/>
            <person name="Milani C."/>
            <person name="Lugli G.A."/>
        </authorList>
    </citation>
    <scope>NUCLEOTIDE SEQUENCE [LARGE SCALE GENOMIC DNA]</scope>
    <source>
        <strain evidence="7 8">DSM 23975</strain>
    </source>
</reference>
<name>A0A087CSW4_9BIFI</name>
<gene>
    <name evidence="7" type="ORF">BREU_1543</name>
</gene>
<dbReference type="EC" id="3.6.1.23" evidence="2"/>
<organism evidence="7 8">
    <name type="scientific">Bifidobacterium reuteri DSM 23975</name>
    <dbReference type="NCBI Taxonomy" id="1437610"/>
    <lineage>
        <taxon>Bacteria</taxon>
        <taxon>Bacillati</taxon>
        <taxon>Actinomycetota</taxon>
        <taxon>Actinomycetes</taxon>
        <taxon>Bifidobacteriales</taxon>
        <taxon>Bifidobacteriaceae</taxon>
        <taxon>Bifidobacterium</taxon>
    </lineage>
</organism>
<keyword evidence="8" id="KW-1185">Reference proteome</keyword>
<evidence type="ECO:0000256" key="4">
    <source>
        <dbReference type="ARBA" id="ARBA00023080"/>
    </source>
</evidence>
<dbReference type="GO" id="GO:0000287">
    <property type="term" value="F:magnesium ion binding"/>
    <property type="evidence" value="ECO:0007669"/>
    <property type="project" value="InterPro"/>
</dbReference>
<comment type="similarity">
    <text evidence="1">Belongs to the dUTPase family.</text>
</comment>
<dbReference type="CDD" id="cd07557">
    <property type="entry name" value="trimeric_dUTPase"/>
    <property type="match status" value="1"/>
</dbReference>
<dbReference type="GO" id="GO:0006226">
    <property type="term" value="P:dUMP biosynthetic process"/>
    <property type="evidence" value="ECO:0007669"/>
    <property type="project" value="InterPro"/>
</dbReference>
<dbReference type="GO" id="GO:0046081">
    <property type="term" value="P:dUTP catabolic process"/>
    <property type="evidence" value="ECO:0007669"/>
    <property type="project" value="InterPro"/>
</dbReference>
<sequence>MAFDETYNEPEHTEVLVKSIDPEHPADLHYAHAGDAGADLITTVDVTLKPFQRALVPTGVAIALPAGYVALVHPRSGLAAKQGVTVLNAPGTVDAGYRGEIKVPLINLDPEHTAEFHPGDRIAQLVIQRYVERGSFPLTSCPDPTGPNAVSVRPGCRALRRRAAAQGESIANA</sequence>
<comment type="caution">
    <text evidence="7">The sequence shown here is derived from an EMBL/GenBank/DDBJ whole genome shotgun (WGS) entry which is preliminary data.</text>
</comment>
<evidence type="ECO:0000313" key="7">
    <source>
        <dbReference type="EMBL" id="KFI86364.1"/>
    </source>
</evidence>
<dbReference type="Gene3D" id="2.70.40.10">
    <property type="match status" value="1"/>
</dbReference>
<feature type="domain" description="dUTPase-like" evidence="6">
    <location>
        <begin position="28"/>
        <end position="132"/>
    </location>
</feature>
<keyword evidence="3 7" id="KW-0378">Hydrolase</keyword>
<evidence type="ECO:0000256" key="3">
    <source>
        <dbReference type="ARBA" id="ARBA00022801"/>
    </source>
</evidence>
<dbReference type="PANTHER" id="PTHR11241:SF0">
    <property type="entry name" value="DEOXYURIDINE 5'-TRIPHOSPHATE NUCLEOTIDOHYDROLASE"/>
    <property type="match status" value="1"/>
</dbReference>
<keyword evidence="4" id="KW-0546">Nucleotide metabolism</keyword>
<evidence type="ECO:0000256" key="5">
    <source>
        <dbReference type="ARBA" id="ARBA00047686"/>
    </source>
</evidence>
<dbReference type="Proteomes" id="UP000028984">
    <property type="component" value="Unassembled WGS sequence"/>
</dbReference>
<dbReference type="Pfam" id="PF00692">
    <property type="entry name" value="dUTPase"/>
    <property type="match status" value="1"/>
</dbReference>
<dbReference type="NCBIfam" id="NF001862">
    <property type="entry name" value="PRK00601.1"/>
    <property type="match status" value="1"/>
</dbReference>
<dbReference type="InterPro" id="IPR036157">
    <property type="entry name" value="dUTPase-like_sf"/>
</dbReference>
<proteinExistence type="inferred from homology"/>